<sequence length="604" mass="67274">MDQANILRKFIQGVCVMREGDQKGEDNFGSDFMRLRRLSTKYRTEKIYPTNVGEQEGNVKKNRYKDILPFDHTRVKLTLKTTNQDADYINASFIKGMDGPEADIATQGPLTNTVIDFWRMNWGVIVMACREFEMGRKKCERYFPQFGDEPMSFGPFRISCESEQPRTDYFIRTLTVEHENETRRITQFHYINWPDHDVPSSFDSILDMIGLMREYQEHDDVPICIHCSAGCGRTGAICAIDYTWNLLKAGKIPEDFNVFRLIQEMRTQRHSAVQTKEQYELVHRAISQLFEKQLQILESPTNSEIHDEERWDTPPPKPPRVRSQLEGDVKEEILQPPEPRPVPPILTPSPPSAFPTVTNVRQDNDRYHPKPVIHVLASAPSPSSPSPVDGAVRLERKLSIEIQKVPLQEGPKSFDGNSRLQRSLAFKARSNTSSSSLSEDSGADGGPPNMTHQGAFGPLPSRPNHLPLKGEKAGQAGWISPEKAPTPPALVAGSESTPTSNLTSSQPLSSTSTPVRTALSFTNPLHSDFPDVKGDGGGEGSRPSWSSKATATVTAAHGEHPPRKVSTMSIAEQRSPTENASSTLPGGNGSIYISRKTKETLKVC</sequence>
<feature type="domain" description="Tyrosine specific protein phosphatases" evidence="10">
    <location>
        <begin position="203"/>
        <end position="280"/>
    </location>
</feature>
<dbReference type="PROSITE" id="PS50055">
    <property type="entry name" value="TYR_PHOSPHATASE_PTP"/>
    <property type="match status" value="1"/>
</dbReference>
<dbReference type="Gene3D" id="3.90.190.10">
    <property type="entry name" value="Protein tyrosine phosphatase superfamily"/>
    <property type="match status" value="1"/>
</dbReference>
<keyword evidence="4" id="KW-0597">Phosphoprotein</keyword>
<keyword evidence="3" id="KW-0963">Cytoplasm</keyword>
<keyword evidence="5" id="KW-0378">Hydrolase</keyword>
<reference evidence="11" key="2">
    <citation type="submission" date="2025-09" db="UniProtKB">
        <authorList>
            <consortium name="Ensembl"/>
        </authorList>
    </citation>
    <scope>IDENTIFICATION</scope>
</reference>
<evidence type="ECO:0000313" key="11">
    <source>
        <dbReference type="Ensembl" id="ENSOKIP00005101723.1"/>
    </source>
</evidence>
<accession>A0A8C7KKG2</accession>
<feature type="compositionally biased region" description="Polar residues" evidence="8">
    <location>
        <begin position="543"/>
        <end position="553"/>
    </location>
</feature>
<dbReference type="FunFam" id="3.90.190.10:FF:000045">
    <property type="entry name" value="Tyrosine-protein phosphatase non-receptor type 12"/>
    <property type="match status" value="1"/>
</dbReference>
<feature type="compositionally biased region" description="Low complexity" evidence="8">
    <location>
        <begin position="496"/>
        <end position="514"/>
    </location>
</feature>
<evidence type="ECO:0000256" key="3">
    <source>
        <dbReference type="ARBA" id="ARBA00022490"/>
    </source>
</evidence>
<name>A0A8C7KKG2_ONCKI</name>
<dbReference type="SMART" id="SM00194">
    <property type="entry name" value="PTPc"/>
    <property type="match status" value="1"/>
</dbReference>
<evidence type="ECO:0000256" key="2">
    <source>
        <dbReference type="ARBA" id="ARBA00013064"/>
    </source>
</evidence>
<dbReference type="Proteomes" id="UP000694557">
    <property type="component" value="Unassembled WGS sequence"/>
</dbReference>
<organism evidence="11 12">
    <name type="scientific">Oncorhynchus kisutch</name>
    <name type="common">Coho salmon</name>
    <name type="synonym">Salmo kisutch</name>
    <dbReference type="NCBI Taxonomy" id="8019"/>
    <lineage>
        <taxon>Eukaryota</taxon>
        <taxon>Metazoa</taxon>
        <taxon>Chordata</taxon>
        <taxon>Craniata</taxon>
        <taxon>Vertebrata</taxon>
        <taxon>Euteleostomi</taxon>
        <taxon>Actinopterygii</taxon>
        <taxon>Neopterygii</taxon>
        <taxon>Teleostei</taxon>
        <taxon>Protacanthopterygii</taxon>
        <taxon>Salmoniformes</taxon>
        <taxon>Salmonidae</taxon>
        <taxon>Salmoninae</taxon>
        <taxon>Oncorhynchus</taxon>
    </lineage>
</organism>
<dbReference type="GO" id="GO:0005737">
    <property type="term" value="C:cytoplasm"/>
    <property type="evidence" value="ECO:0007669"/>
    <property type="project" value="UniProtKB-SubCell"/>
</dbReference>
<dbReference type="AlphaFoldDB" id="A0A8C7KKG2"/>
<feature type="region of interest" description="Disordered" evidence="8">
    <location>
        <begin position="422"/>
        <end position="591"/>
    </location>
</feature>
<protein>
    <recommendedName>
        <fullName evidence="2">protein-tyrosine-phosphatase</fullName>
        <ecNumber evidence="2">3.1.3.48</ecNumber>
    </recommendedName>
</protein>
<feature type="compositionally biased region" description="Polar residues" evidence="8">
    <location>
        <begin position="566"/>
        <end position="585"/>
    </location>
</feature>
<feature type="domain" description="Tyrosine-protein phosphatase" evidence="9">
    <location>
        <begin position="28"/>
        <end position="289"/>
    </location>
</feature>
<dbReference type="EC" id="3.1.3.48" evidence="2"/>
<dbReference type="InterPro" id="IPR003595">
    <property type="entry name" value="Tyr_Pase_cat"/>
</dbReference>
<evidence type="ECO:0000259" key="9">
    <source>
        <dbReference type="PROSITE" id="PS50055"/>
    </source>
</evidence>
<proteinExistence type="inferred from homology"/>
<dbReference type="PANTHER" id="PTHR45983">
    <property type="entry name" value="TYROSINE PHOSPHATSE N18, PUTATIVE-RELATED"/>
    <property type="match status" value="1"/>
</dbReference>
<dbReference type="InterPro" id="IPR000387">
    <property type="entry name" value="Tyr_Pase_dom"/>
</dbReference>
<dbReference type="InterPro" id="IPR047170">
    <property type="entry name" value="PTN12/18/22"/>
</dbReference>
<feature type="region of interest" description="Disordered" evidence="8">
    <location>
        <begin position="299"/>
        <end position="365"/>
    </location>
</feature>
<evidence type="ECO:0000313" key="12">
    <source>
        <dbReference type="Proteomes" id="UP000694557"/>
    </source>
</evidence>
<feature type="compositionally biased region" description="Low complexity" evidence="8">
    <location>
        <begin position="430"/>
        <end position="440"/>
    </location>
</feature>
<dbReference type="Ensembl" id="ENSOKIT00005109004.1">
    <property type="protein sequence ID" value="ENSOKIP00005101723.1"/>
    <property type="gene ID" value="ENSOKIG00005044784.1"/>
</dbReference>
<dbReference type="PROSITE" id="PS50056">
    <property type="entry name" value="TYR_PHOSPHATASE_2"/>
    <property type="match status" value="1"/>
</dbReference>
<keyword evidence="6" id="KW-0904">Protein phosphatase</keyword>
<evidence type="ECO:0000256" key="5">
    <source>
        <dbReference type="ARBA" id="ARBA00022801"/>
    </source>
</evidence>
<dbReference type="Pfam" id="PF00102">
    <property type="entry name" value="Y_phosphatase"/>
    <property type="match status" value="1"/>
</dbReference>
<evidence type="ECO:0000256" key="1">
    <source>
        <dbReference type="ARBA" id="ARBA00004496"/>
    </source>
</evidence>
<gene>
    <name evidence="11" type="primary">LOC116371708</name>
</gene>
<reference evidence="11" key="1">
    <citation type="submission" date="2025-08" db="UniProtKB">
        <authorList>
            <consortium name="Ensembl"/>
        </authorList>
    </citation>
    <scope>IDENTIFICATION</scope>
</reference>
<dbReference type="PROSITE" id="PS00383">
    <property type="entry name" value="TYR_PHOSPHATASE_1"/>
    <property type="match status" value="1"/>
</dbReference>
<dbReference type="GO" id="GO:0005634">
    <property type="term" value="C:nucleus"/>
    <property type="evidence" value="ECO:0007669"/>
    <property type="project" value="TreeGrafter"/>
</dbReference>
<dbReference type="PRINTS" id="PR00700">
    <property type="entry name" value="PRTYPHPHTASE"/>
</dbReference>
<evidence type="ECO:0000256" key="7">
    <source>
        <dbReference type="ARBA" id="ARBA00034734"/>
    </source>
</evidence>
<evidence type="ECO:0000256" key="6">
    <source>
        <dbReference type="ARBA" id="ARBA00022912"/>
    </source>
</evidence>
<comment type="similarity">
    <text evidence="7">Belongs to the protein-tyrosine phosphatase family. Non-receptor class 4 subfamily.</text>
</comment>
<dbReference type="SUPFAM" id="SSF52799">
    <property type="entry name" value="(Phosphotyrosine protein) phosphatases II"/>
    <property type="match status" value="1"/>
</dbReference>
<feature type="compositionally biased region" description="Basic and acidic residues" evidence="8">
    <location>
        <begin position="323"/>
        <end position="333"/>
    </location>
</feature>
<evidence type="ECO:0000256" key="8">
    <source>
        <dbReference type="SAM" id="MobiDB-lite"/>
    </source>
</evidence>
<dbReference type="GeneTree" id="ENSGT00940000164289"/>
<feature type="compositionally biased region" description="Pro residues" evidence="8">
    <location>
        <begin position="336"/>
        <end position="353"/>
    </location>
</feature>
<dbReference type="SMART" id="SM00404">
    <property type="entry name" value="PTPc_motif"/>
    <property type="match status" value="1"/>
</dbReference>
<keyword evidence="12" id="KW-1185">Reference proteome</keyword>
<comment type="subcellular location">
    <subcellularLocation>
        <location evidence="1">Cytoplasm</location>
    </subcellularLocation>
</comment>
<dbReference type="InterPro" id="IPR000242">
    <property type="entry name" value="PTP_cat"/>
</dbReference>
<dbReference type="InterPro" id="IPR016130">
    <property type="entry name" value="Tyr_Pase_AS"/>
</dbReference>
<evidence type="ECO:0000256" key="4">
    <source>
        <dbReference type="ARBA" id="ARBA00022553"/>
    </source>
</evidence>
<evidence type="ECO:0000259" key="10">
    <source>
        <dbReference type="PROSITE" id="PS50056"/>
    </source>
</evidence>
<dbReference type="InterPro" id="IPR029021">
    <property type="entry name" value="Prot-tyrosine_phosphatase-like"/>
</dbReference>
<dbReference type="GO" id="GO:0004726">
    <property type="term" value="F:non-membrane spanning protein tyrosine phosphatase activity"/>
    <property type="evidence" value="ECO:0007669"/>
    <property type="project" value="InterPro"/>
</dbReference>
<dbReference type="PANTHER" id="PTHR45983:SF3">
    <property type="entry name" value="TYROSINE-PROTEIN PHOSPHATASE NON-RECEPTOR TYPE 12"/>
    <property type="match status" value="1"/>
</dbReference>